<dbReference type="GO" id="GO:0044528">
    <property type="term" value="P:regulation of mitochondrial mRNA stability"/>
    <property type="evidence" value="ECO:0007669"/>
    <property type="project" value="TreeGrafter"/>
</dbReference>
<dbReference type="GO" id="GO:0003723">
    <property type="term" value="F:RNA binding"/>
    <property type="evidence" value="ECO:0007669"/>
    <property type="project" value="TreeGrafter"/>
</dbReference>
<dbReference type="GO" id="GO:0009507">
    <property type="term" value="C:chloroplast"/>
    <property type="evidence" value="ECO:0007669"/>
    <property type="project" value="GOC"/>
</dbReference>
<dbReference type="Proteomes" id="UP000722791">
    <property type="component" value="Unassembled WGS sequence"/>
</dbReference>
<gene>
    <name evidence="2" type="ORF">Vretimale_6533</name>
</gene>
<evidence type="ECO:0000256" key="1">
    <source>
        <dbReference type="SAM" id="MobiDB-lite"/>
    </source>
</evidence>
<feature type="region of interest" description="Disordered" evidence="1">
    <location>
        <begin position="115"/>
        <end position="246"/>
    </location>
</feature>
<dbReference type="AlphaFoldDB" id="A0A8J4G7U9"/>
<evidence type="ECO:0000313" key="3">
    <source>
        <dbReference type="Proteomes" id="UP000722791"/>
    </source>
</evidence>
<name>A0A8J4G7U9_9CHLO</name>
<dbReference type="GO" id="GO:0035770">
    <property type="term" value="C:ribonucleoprotein granule"/>
    <property type="evidence" value="ECO:0007669"/>
    <property type="project" value="TreeGrafter"/>
</dbReference>
<comment type="caution">
    <text evidence="2">The sequence shown here is derived from an EMBL/GenBank/DDBJ whole genome shotgun (WGS) entry which is preliminary data.</text>
</comment>
<dbReference type="GO" id="GO:1901259">
    <property type="term" value="P:chloroplast rRNA processing"/>
    <property type="evidence" value="ECO:0007669"/>
    <property type="project" value="TreeGrafter"/>
</dbReference>
<feature type="compositionally biased region" description="Basic and acidic residues" evidence="1">
    <location>
        <begin position="128"/>
        <end position="143"/>
    </location>
</feature>
<feature type="compositionally biased region" description="Acidic residues" evidence="1">
    <location>
        <begin position="85"/>
        <end position="100"/>
    </location>
</feature>
<protein>
    <submittedName>
        <fullName evidence="2">Uncharacterized protein</fullName>
    </submittedName>
</protein>
<sequence length="676" mass="72619">MLPTQFKLRPGIFNEAVPKGLKAPLRHATLLTPHRLATRVVGSDVRTRAYDYDDEGDGRSGRSARNRQGGGDQRRQRGRSRGSQDSDDWEQATWLDDGEVSSEEVVIDGMTNAAISGGNGYGSSANQESERPYGRGSGNERRGGGGGGRGYGRGYGGGDRRSGGSSYGYNQLEQQQASAGGPEYNQQGGQWQGRRDGGRGYGGQGQGRRPGGGRGRGSFGGEGTGQGSTEGGAGEERRTFRGPREALSPEALAARQANNDAVRAANDWRGVAALLESRGSSLDAENIATLLLKVAREGRPSSPADASEFETLVASLYGWVSALCPVLRPKQLATCLYAIARLELFNAELVASLAVRAQQFMGNFNSWEYSNMVWAFARMNYTPGEEWLQQFVYWTEKKLGGFKPVELSNTVGALSRLGHVPGTNWLSAFTESVAKQAADFNNLEAVNTLFGLASLGYTGGSDPGSWLGPLLSGGSSRNGDSGEAIVRSGSGSNVSSMRVADLTRTTWALTQFDYRPPEWWLEGATRAFVAQLRYCLPSDLATISYSLAYLRARPSPDGLQLLAAQLARVWPKLTGDELANCAMSLALWQYRPPSDRWLDELVLICREKLPSCTPDALSKVVSALPLLGQGYRLNQVVAQAQELLDASSDQQQQQQGGEQEGDYSSSAPPDAALAPV</sequence>
<dbReference type="InterPro" id="IPR050870">
    <property type="entry name" value="FAST_kinase"/>
</dbReference>
<feature type="region of interest" description="Disordered" evidence="1">
    <location>
        <begin position="472"/>
        <end position="491"/>
    </location>
</feature>
<accession>A0A8J4G7U9</accession>
<dbReference type="GO" id="GO:0000963">
    <property type="term" value="P:mitochondrial RNA processing"/>
    <property type="evidence" value="ECO:0007669"/>
    <property type="project" value="TreeGrafter"/>
</dbReference>
<proteinExistence type="predicted"/>
<feature type="region of interest" description="Disordered" evidence="1">
    <location>
        <begin position="644"/>
        <end position="676"/>
    </location>
</feature>
<feature type="compositionally biased region" description="Basic and acidic residues" evidence="1">
    <location>
        <begin position="234"/>
        <end position="244"/>
    </location>
</feature>
<dbReference type="EMBL" id="BNCQ01000010">
    <property type="protein sequence ID" value="GIM01751.1"/>
    <property type="molecule type" value="Genomic_DNA"/>
</dbReference>
<feature type="compositionally biased region" description="Gly residues" evidence="1">
    <location>
        <begin position="144"/>
        <end position="157"/>
    </location>
</feature>
<dbReference type="GO" id="GO:0005759">
    <property type="term" value="C:mitochondrial matrix"/>
    <property type="evidence" value="ECO:0007669"/>
    <property type="project" value="TreeGrafter"/>
</dbReference>
<dbReference type="PANTHER" id="PTHR21228">
    <property type="entry name" value="FAST LEU-RICH DOMAIN-CONTAINING"/>
    <property type="match status" value="1"/>
</dbReference>
<organism evidence="2 3">
    <name type="scientific">Volvox reticuliferus</name>
    <dbReference type="NCBI Taxonomy" id="1737510"/>
    <lineage>
        <taxon>Eukaryota</taxon>
        <taxon>Viridiplantae</taxon>
        <taxon>Chlorophyta</taxon>
        <taxon>core chlorophytes</taxon>
        <taxon>Chlorophyceae</taxon>
        <taxon>CS clade</taxon>
        <taxon>Chlamydomonadales</taxon>
        <taxon>Volvocaceae</taxon>
        <taxon>Volvox</taxon>
    </lineage>
</organism>
<feature type="region of interest" description="Disordered" evidence="1">
    <location>
        <begin position="50"/>
        <end position="100"/>
    </location>
</feature>
<dbReference type="OrthoDB" id="541854at2759"/>
<reference evidence="2" key="1">
    <citation type="journal article" date="2021" name="Proc. Natl. Acad. Sci. U.S.A.">
        <title>Three genomes in the algal genus Volvox reveal the fate of a haploid sex-determining region after a transition to homothallism.</title>
        <authorList>
            <person name="Yamamoto K."/>
            <person name="Hamaji T."/>
            <person name="Kawai-Toyooka H."/>
            <person name="Matsuzaki R."/>
            <person name="Takahashi F."/>
            <person name="Nishimura Y."/>
            <person name="Kawachi M."/>
            <person name="Noguchi H."/>
            <person name="Minakuchi Y."/>
            <person name="Umen J.G."/>
            <person name="Toyoda A."/>
            <person name="Nozaki H."/>
        </authorList>
    </citation>
    <scope>NUCLEOTIDE SEQUENCE</scope>
    <source>
        <strain evidence="2">NIES-3785</strain>
    </source>
</reference>
<dbReference type="PANTHER" id="PTHR21228:SF40">
    <property type="entry name" value="LD45607P"/>
    <property type="match status" value="1"/>
</dbReference>
<feature type="compositionally biased region" description="Gly residues" evidence="1">
    <location>
        <begin position="199"/>
        <end position="232"/>
    </location>
</feature>
<evidence type="ECO:0000313" key="2">
    <source>
        <dbReference type="EMBL" id="GIM01751.1"/>
    </source>
</evidence>